<dbReference type="Proteomes" id="UP000185124">
    <property type="component" value="Unassembled WGS sequence"/>
</dbReference>
<evidence type="ECO:0000259" key="3">
    <source>
        <dbReference type="Pfam" id="PF12158"/>
    </source>
</evidence>
<evidence type="ECO:0000313" key="5">
    <source>
        <dbReference type="Proteomes" id="UP000185124"/>
    </source>
</evidence>
<dbReference type="EMBL" id="FSQT01000002">
    <property type="protein sequence ID" value="SIN28414.1"/>
    <property type="molecule type" value="Genomic_DNA"/>
</dbReference>
<dbReference type="InterPro" id="IPR021994">
    <property type="entry name" value="DUF3592"/>
</dbReference>
<feature type="region of interest" description="Disordered" evidence="1">
    <location>
        <begin position="154"/>
        <end position="180"/>
    </location>
</feature>
<keyword evidence="5" id="KW-1185">Reference proteome</keyword>
<evidence type="ECO:0000313" key="4">
    <source>
        <dbReference type="EMBL" id="SIN28414.1"/>
    </source>
</evidence>
<feature type="compositionally biased region" description="Basic residues" evidence="1">
    <location>
        <begin position="171"/>
        <end position="180"/>
    </location>
</feature>
<evidence type="ECO:0000256" key="2">
    <source>
        <dbReference type="SAM" id="Phobius"/>
    </source>
</evidence>
<dbReference type="STRING" id="709881.SAMN04489832_4838"/>
<gene>
    <name evidence="4" type="ORF">SAMN04489832_4838</name>
</gene>
<keyword evidence="2" id="KW-1133">Transmembrane helix</keyword>
<feature type="transmembrane region" description="Helical" evidence="2">
    <location>
        <begin position="7"/>
        <end position="28"/>
    </location>
</feature>
<feature type="transmembrane region" description="Helical" evidence="2">
    <location>
        <begin position="120"/>
        <end position="140"/>
    </location>
</feature>
<dbReference type="AlphaFoldDB" id="A0A1N6A312"/>
<sequence length="180" mass="20044">MLLRRPVWVTVGCVLLVVAGGALLWLPMHTQSALDDWKTELRAGGVPARAVVYDRVTKRGGTSTTMYLRYEMAGRTYEQEVGCFEVCRPAGDVVPIWVNRADPSDFVTDFDALSGHRGRIQGVLGAAGFVILVVAVPLTLSRIPFRRWFPRRATPRRSDAPSRYSAGFTSRSKHKRVGRQ</sequence>
<accession>A0A1N6A312</accession>
<feature type="domain" description="DUF3592" evidence="3">
    <location>
        <begin position="50"/>
        <end position="109"/>
    </location>
</feature>
<dbReference type="Pfam" id="PF12158">
    <property type="entry name" value="DUF3592"/>
    <property type="match status" value="1"/>
</dbReference>
<protein>
    <recommendedName>
        <fullName evidence="3">DUF3592 domain-containing protein</fullName>
    </recommendedName>
</protein>
<name>A0A1N6A312_9ACTN</name>
<proteinExistence type="predicted"/>
<reference evidence="5" key="1">
    <citation type="submission" date="2016-12" db="EMBL/GenBank/DDBJ databases">
        <authorList>
            <person name="Varghese N."/>
            <person name="Submissions S."/>
        </authorList>
    </citation>
    <scope>NUCLEOTIDE SEQUENCE [LARGE SCALE GENOMIC DNA]</scope>
    <source>
        <strain evidence="5">DSM 45599</strain>
    </source>
</reference>
<evidence type="ECO:0000256" key="1">
    <source>
        <dbReference type="SAM" id="MobiDB-lite"/>
    </source>
</evidence>
<organism evidence="4 5">
    <name type="scientific">Micromonospora cremea</name>
    <dbReference type="NCBI Taxonomy" id="709881"/>
    <lineage>
        <taxon>Bacteria</taxon>
        <taxon>Bacillati</taxon>
        <taxon>Actinomycetota</taxon>
        <taxon>Actinomycetes</taxon>
        <taxon>Micromonosporales</taxon>
        <taxon>Micromonosporaceae</taxon>
        <taxon>Micromonospora</taxon>
    </lineage>
</organism>
<keyword evidence="2" id="KW-0472">Membrane</keyword>
<keyword evidence="2" id="KW-0812">Transmembrane</keyword>